<evidence type="ECO:0000313" key="2">
    <source>
        <dbReference type="Proteomes" id="UP001227192"/>
    </source>
</evidence>
<protein>
    <submittedName>
        <fullName evidence="1">Uncharacterized protein</fullName>
    </submittedName>
</protein>
<dbReference type="EMBL" id="LACB01000015">
    <property type="protein sequence ID" value="KAJ9492249.1"/>
    <property type="molecule type" value="Genomic_DNA"/>
</dbReference>
<reference evidence="1" key="1">
    <citation type="submission" date="2015-06" db="EMBL/GenBank/DDBJ databases">
        <authorList>
            <person name="Nguyen H."/>
        </authorList>
    </citation>
    <scope>NUCLEOTIDE SEQUENCE</scope>
    <source>
        <strain evidence="1">DAOM 180753</strain>
    </source>
</reference>
<dbReference type="Proteomes" id="UP001227192">
    <property type="component" value="Unassembled WGS sequence"/>
</dbReference>
<dbReference type="AlphaFoldDB" id="A0AAI9TRS7"/>
<gene>
    <name evidence="1" type="ORF">VN97_g955</name>
</gene>
<reference evidence="1" key="2">
    <citation type="journal article" date="2016" name="Fungal Biol.">
        <title>Ochratoxin A production by Penicillium thymicola.</title>
        <authorList>
            <person name="Nguyen H.D.T."/>
            <person name="McMullin D.R."/>
            <person name="Ponomareva E."/>
            <person name="Riley R."/>
            <person name="Pomraning K.R."/>
            <person name="Baker S.E."/>
            <person name="Seifert K.A."/>
        </authorList>
    </citation>
    <scope>NUCLEOTIDE SEQUENCE</scope>
    <source>
        <strain evidence="1">DAOM 180753</strain>
    </source>
</reference>
<sequence length="71" mass="8002">MQSRFVFYHHFLGLLHNSIVYREESVSTTYIVACIKFHWAQLRSIAVGDDIPPSPAKCGTEGFRPSSSSDL</sequence>
<proteinExistence type="predicted"/>
<organism evidence="1 2">
    <name type="scientific">Penicillium thymicola</name>
    <dbReference type="NCBI Taxonomy" id="293382"/>
    <lineage>
        <taxon>Eukaryota</taxon>
        <taxon>Fungi</taxon>
        <taxon>Dikarya</taxon>
        <taxon>Ascomycota</taxon>
        <taxon>Pezizomycotina</taxon>
        <taxon>Eurotiomycetes</taxon>
        <taxon>Eurotiomycetidae</taxon>
        <taxon>Eurotiales</taxon>
        <taxon>Aspergillaceae</taxon>
        <taxon>Penicillium</taxon>
    </lineage>
</organism>
<evidence type="ECO:0000313" key="1">
    <source>
        <dbReference type="EMBL" id="KAJ9492249.1"/>
    </source>
</evidence>
<name>A0AAI9TRS7_PENTH</name>
<comment type="caution">
    <text evidence="1">The sequence shown here is derived from an EMBL/GenBank/DDBJ whole genome shotgun (WGS) entry which is preliminary data.</text>
</comment>
<accession>A0AAI9TRS7</accession>
<keyword evidence="2" id="KW-1185">Reference proteome</keyword>